<reference evidence="1 2" key="1">
    <citation type="submission" date="2014-02" db="EMBL/GenBank/DDBJ databases">
        <title>The small core and large imbalanced accessory genome model reveals a collaborative survival strategy of Sorangium cellulosum strains in nature.</title>
        <authorList>
            <person name="Han K."/>
            <person name="Peng R."/>
            <person name="Blom J."/>
            <person name="Li Y.-Z."/>
        </authorList>
    </citation>
    <scope>NUCLEOTIDE SEQUENCE [LARGE SCALE GENOMIC DNA]</scope>
    <source>
        <strain evidence="1 2">So0011-07</strain>
    </source>
</reference>
<evidence type="ECO:0000313" key="2">
    <source>
        <dbReference type="Proteomes" id="UP000075635"/>
    </source>
</evidence>
<dbReference type="AlphaFoldDB" id="A0A150T5M6"/>
<proteinExistence type="predicted"/>
<name>A0A150T5M6_SORCE</name>
<dbReference type="Proteomes" id="UP000075635">
    <property type="component" value="Unassembled WGS sequence"/>
</dbReference>
<comment type="caution">
    <text evidence="1">The sequence shown here is derived from an EMBL/GenBank/DDBJ whole genome shotgun (WGS) entry which is preliminary data.</text>
</comment>
<protein>
    <submittedName>
        <fullName evidence="1">Uncharacterized protein</fullName>
    </submittedName>
</protein>
<dbReference type="EMBL" id="JEMB01000046">
    <property type="protein sequence ID" value="KYF99971.1"/>
    <property type="molecule type" value="Genomic_DNA"/>
</dbReference>
<sequence length="145" mass="14949">MTVSLESRNVFLPPAVDARKVSGGAAPDTSAPGGSSKARTLYTRSILSGALASCLHTSDLFVTCGLAEAGTLLFSAQPDSSPNTALLMMALGLRGGIELALDDTLWFYTHTELLAAFRLEDAPTIGALRTPHLTASVGAGLLAAF</sequence>
<organism evidence="1 2">
    <name type="scientific">Sorangium cellulosum</name>
    <name type="common">Polyangium cellulosum</name>
    <dbReference type="NCBI Taxonomy" id="56"/>
    <lineage>
        <taxon>Bacteria</taxon>
        <taxon>Pseudomonadati</taxon>
        <taxon>Myxococcota</taxon>
        <taxon>Polyangia</taxon>
        <taxon>Polyangiales</taxon>
        <taxon>Polyangiaceae</taxon>
        <taxon>Sorangium</taxon>
    </lineage>
</organism>
<accession>A0A150T5M6</accession>
<evidence type="ECO:0000313" key="1">
    <source>
        <dbReference type="EMBL" id="KYF99971.1"/>
    </source>
</evidence>
<gene>
    <name evidence="1" type="ORF">BE17_38430</name>
</gene>